<proteinExistence type="predicted"/>
<evidence type="ECO:0000313" key="1">
    <source>
        <dbReference type="EMBL" id="DAF87688.1"/>
    </source>
</evidence>
<organism evidence="1">
    <name type="scientific">Myoviridae sp. cttph48</name>
    <dbReference type="NCBI Taxonomy" id="2825196"/>
    <lineage>
        <taxon>Viruses</taxon>
        <taxon>Duplodnaviria</taxon>
        <taxon>Heunggongvirae</taxon>
        <taxon>Uroviricota</taxon>
        <taxon>Caudoviricetes</taxon>
    </lineage>
</organism>
<accession>A0A8S5TZP4</accession>
<sequence>MNEEDRRIFNNALKIATSEMSSDGELVYYDIESAIQDAEKNNFSMSLSELVKFYFAIKQEFEK</sequence>
<name>A0A8S5TZP4_9CAUD</name>
<protein>
    <submittedName>
        <fullName evidence="1">Uncharacterized protein</fullName>
    </submittedName>
</protein>
<dbReference type="EMBL" id="BK015966">
    <property type="protein sequence ID" value="DAF87688.1"/>
    <property type="molecule type" value="Genomic_DNA"/>
</dbReference>
<reference evidence="1" key="1">
    <citation type="journal article" date="2021" name="Proc. Natl. Acad. Sci. U.S.A.">
        <title>A Catalog of Tens of Thousands of Viruses from Human Metagenomes Reveals Hidden Associations with Chronic Diseases.</title>
        <authorList>
            <person name="Tisza M.J."/>
            <person name="Buck C.B."/>
        </authorList>
    </citation>
    <scope>NUCLEOTIDE SEQUENCE</scope>
    <source>
        <strain evidence="1">Cttph48</strain>
    </source>
</reference>